<dbReference type="Gene3D" id="3.20.20.80">
    <property type="entry name" value="Glycosidases"/>
    <property type="match status" value="1"/>
</dbReference>
<protein>
    <recommendedName>
        <fullName evidence="4">Glycoside hydrolase family 42 N-terminal domain-containing protein</fullName>
    </recommendedName>
</protein>
<dbReference type="InterPro" id="IPR013529">
    <property type="entry name" value="Glyco_hydro_42_N"/>
</dbReference>
<keyword evidence="1" id="KW-0378">Hydrolase</keyword>
<dbReference type="InterPro" id="IPR017853">
    <property type="entry name" value="GH"/>
</dbReference>
<dbReference type="RefSeq" id="WP_005929616.1">
    <property type="nucleotide sequence ID" value="NZ_CABKSE010000002.1"/>
</dbReference>
<organism evidence="5 6">
    <name type="scientific">Bacteroides salyersiae</name>
    <dbReference type="NCBI Taxonomy" id="291644"/>
    <lineage>
        <taxon>Bacteria</taxon>
        <taxon>Pseudomonadati</taxon>
        <taxon>Bacteroidota</taxon>
        <taxon>Bacteroidia</taxon>
        <taxon>Bacteroidales</taxon>
        <taxon>Bacteroidaceae</taxon>
        <taxon>Bacteroides</taxon>
    </lineage>
</organism>
<dbReference type="GO" id="GO:0009341">
    <property type="term" value="C:beta-galactosidase complex"/>
    <property type="evidence" value="ECO:0007669"/>
    <property type="project" value="InterPro"/>
</dbReference>
<feature type="chain" id="PRO_5029837162" description="Glycoside hydrolase family 42 N-terminal domain-containing protein" evidence="3">
    <location>
        <begin position="23"/>
        <end position="354"/>
    </location>
</feature>
<feature type="domain" description="Glycoside hydrolase family 42 N-terminal" evidence="4">
    <location>
        <begin position="57"/>
        <end position="165"/>
    </location>
</feature>
<dbReference type="SUPFAM" id="SSF51445">
    <property type="entry name" value="(Trans)glycosidases"/>
    <property type="match status" value="1"/>
</dbReference>
<dbReference type="AlphaFoldDB" id="A0A7J4XGV0"/>
<sequence length="354" mass="40586">MKKTIFALIICLCCLNSVFAFKYSNTPAGMIYFASHGYVENNEVLNNPYIIGGLYTMHWSVIESEQGKYNWKEVDDFVNRWTKAGKKVALRIMWSSSGYWRNPVAGKPTPAWVWKAGAKYAYHKESNTELALFWDPIFREHAMNFMKAVNKHFKNNKEILFIDVTPGAETNPYRFGTINRKDPQFKESFSKVPASDGRTYTEDLWTETIKSWIKQTAKVMTDIPCLVTLNQGSLFGRNNFPVFGQTAVDNGMYVGQNGIHENSYQGNDALRTKLFNQWKNKTKLFFEMVHAAETQNTGSMQGVIEAAKRIDCDYLNVYPQDVLKSTVGTSCYNTKWDEALKNGYNYFSSKAKDK</sequence>
<gene>
    <name evidence="5" type="ORF">F3F73_14240</name>
</gene>
<comment type="caution">
    <text evidence="5">The sequence shown here is derived from an EMBL/GenBank/DDBJ whole genome shotgun (WGS) entry which is preliminary data.</text>
</comment>
<evidence type="ECO:0000313" key="6">
    <source>
        <dbReference type="Proteomes" id="UP000422221"/>
    </source>
</evidence>
<dbReference type="Proteomes" id="UP000422221">
    <property type="component" value="Unassembled WGS sequence"/>
</dbReference>
<proteinExistence type="predicted"/>
<evidence type="ECO:0000256" key="3">
    <source>
        <dbReference type="SAM" id="SignalP"/>
    </source>
</evidence>
<dbReference type="Pfam" id="PF02449">
    <property type="entry name" value="Glyco_hydro_42"/>
    <property type="match status" value="1"/>
</dbReference>
<reference evidence="5 6" key="1">
    <citation type="journal article" date="2019" name="Nat. Med.">
        <title>A library of human gut bacterial isolates paired with longitudinal multiomics data enables mechanistic microbiome research.</title>
        <authorList>
            <person name="Poyet M."/>
            <person name="Groussin M."/>
            <person name="Gibbons S.M."/>
            <person name="Avila-Pacheco J."/>
            <person name="Jiang X."/>
            <person name="Kearney S.M."/>
            <person name="Perrotta A.R."/>
            <person name="Berdy B."/>
            <person name="Zhao S."/>
            <person name="Lieberman T.D."/>
            <person name="Swanson P.K."/>
            <person name="Smith M."/>
            <person name="Roesemann S."/>
            <person name="Alexander J.E."/>
            <person name="Rich S.A."/>
            <person name="Livny J."/>
            <person name="Vlamakis H."/>
            <person name="Clish C."/>
            <person name="Bullock K."/>
            <person name="Deik A."/>
            <person name="Scott J."/>
            <person name="Pierce K.A."/>
            <person name="Xavier R.J."/>
            <person name="Alm E.J."/>
        </authorList>
    </citation>
    <scope>NUCLEOTIDE SEQUENCE [LARGE SCALE GENOMIC DNA]</scope>
    <source>
        <strain evidence="5 6">BIOML-A10</strain>
    </source>
</reference>
<keyword evidence="2" id="KW-0326">Glycosidase</keyword>
<dbReference type="GO" id="GO:0004565">
    <property type="term" value="F:beta-galactosidase activity"/>
    <property type="evidence" value="ECO:0007669"/>
    <property type="project" value="InterPro"/>
</dbReference>
<name>A0A7J4XGV0_9BACE</name>
<evidence type="ECO:0000256" key="1">
    <source>
        <dbReference type="ARBA" id="ARBA00022801"/>
    </source>
</evidence>
<accession>A0A7J4XGV0</accession>
<feature type="signal peptide" evidence="3">
    <location>
        <begin position="1"/>
        <end position="22"/>
    </location>
</feature>
<evidence type="ECO:0000256" key="2">
    <source>
        <dbReference type="ARBA" id="ARBA00023295"/>
    </source>
</evidence>
<dbReference type="EMBL" id="VWMK01000014">
    <property type="protein sequence ID" value="KAA3762909.1"/>
    <property type="molecule type" value="Genomic_DNA"/>
</dbReference>
<evidence type="ECO:0000313" key="5">
    <source>
        <dbReference type="EMBL" id="KAA3762909.1"/>
    </source>
</evidence>
<dbReference type="GO" id="GO:0005975">
    <property type="term" value="P:carbohydrate metabolic process"/>
    <property type="evidence" value="ECO:0007669"/>
    <property type="project" value="InterPro"/>
</dbReference>
<keyword evidence="3" id="KW-0732">Signal</keyword>
<evidence type="ECO:0000259" key="4">
    <source>
        <dbReference type="Pfam" id="PF02449"/>
    </source>
</evidence>
<dbReference type="GeneID" id="93118180"/>